<evidence type="ECO:0000256" key="1">
    <source>
        <dbReference type="ARBA" id="ARBA00018370"/>
    </source>
</evidence>
<dbReference type="InterPro" id="IPR027304">
    <property type="entry name" value="Trigger_fact/SurA_dom_sf"/>
</dbReference>
<evidence type="ECO:0000256" key="4">
    <source>
        <dbReference type="ARBA" id="ARBA00023110"/>
    </source>
</evidence>
<dbReference type="InterPro" id="IPR000297">
    <property type="entry name" value="PPIase_PpiC"/>
</dbReference>
<evidence type="ECO:0000256" key="6">
    <source>
        <dbReference type="ARBA" id="ARBA00023235"/>
    </source>
</evidence>
<sequence length="451" mass="49253">MKGSVCFMIKSSQLKKSGLFSGAASALALMCAGLSLPAMAQNESQQAQQQPQIQALESVAAVVNDNVISTFDLRQRIQLIALTSGGRIPESAMAQVQAKALQDLIEEQLKLAEAESIDFDVDPGEVEQELAAIAANSGNSVQQLEQELNAVGISIDTLRRQIRTRLVWQQLVAGRYSSRVRISDSEIDAVMTRLREESQDEQYLVSEICLPVRENFTTAQIEQAGMQIIQQMQQGTPFEAMARQFSVCSSAANGGDLGWLRAGEMEPELGNVVRQMDAGNVSRPIALDGTVRILAVRETREAAQQGVKSYEVGYVSAPASMSREEVAEVSAKLPQTNICAGDALSMDLGKGIDFELLPMIPASRMQEPFRAPVEQLDRNEVTEPIRSGDSWHAIMLCAKDDGLGLPSRAQIEDRLFAQELELIGRRYLRDVERDSSVQILLGNEGAQNQNG</sequence>
<evidence type="ECO:0000256" key="7">
    <source>
        <dbReference type="ARBA" id="ARBA00030642"/>
    </source>
</evidence>
<comment type="caution">
    <text evidence="12">The sequence shown here is derived from an EMBL/GenBank/DDBJ whole genome shotgun (WGS) entry which is preliminary data.</text>
</comment>
<keyword evidence="2 10" id="KW-0732">Signal</keyword>
<organism evidence="12 13">
    <name type="scientific">Aquisalinus luteolus</name>
    <dbReference type="NCBI Taxonomy" id="1566827"/>
    <lineage>
        <taxon>Bacteria</taxon>
        <taxon>Pseudomonadati</taxon>
        <taxon>Pseudomonadota</taxon>
        <taxon>Alphaproteobacteria</taxon>
        <taxon>Parvularculales</taxon>
        <taxon>Parvularculaceae</taxon>
        <taxon>Aquisalinus</taxon>
    </lineage>
</organism>
<keyword evidence="3" id="KW-0574">Periplasm</keyword>
<dbReference type="Pfam" id="PF09312">
    <property type="entry name" value="SurA_N"/>
    <property type="match status" value="1"/>
</dbReference>
<proteinExistence type="predicted"/>
<dbReference type="Gene3D" id="3.10.50.40">
    <property type="match status" value="1"/>
</dbReference>
<gene>
    <name evidence="12" type="ORF">GCM10011355_11740</name>
</gene>
<keyword evidence="4 9" id="KW-0697">Rotamase</keyword>
<dbReference type="EMBL" id="BMGZ01000001">
    <property type="protein sequence ID" value="GGH95369.1"/>
    <property type="molecule type" value="Genomic_DNA"/>
</dbReference>
<feature type="signal peptide" evidence="10">
    <location>
        <begin position="1"/>
        <end position="40"/>
    </location>
</feature>
<evidence type="ECO:0000256" key="3">
    <source>
        <dbReference type="ARBA" id="ARBA00022764"/>
    </source>
</evidence>
<dbReference type="Proteomes" id="UP000621856">
    <property type="component" value="Unassembled WGS sequence"/>
</dbReference>
<feature type="domain" description="PpiC" evidence="11">
    <location>
        <begin position="200"/>
        <end position="298"/>
    </location>
</feature>
<evidence type="ECO:0000313" key="12">
    <source>
        <dbReference type="EMBL" id="GGH95369.1"/>
    </source>
</evidence>
<dbReference type="InterPro" id="IPR015391">
    <property type="entry name" value="SurA_N"/>
</dbReference>
<dbReference type="SUPFAM" id="SSF109998">
    <property type="entry name" value="Triger factor/SurA peptide-binding domain-like"/>
    <property type="match status" value="1"/>
</dbReference>
<dbReference type="InterPro" id="IPR050280">
    <property type="entry name" value="OMP_Chaperone_SurA"/>
</dbReference>
<evidence type="ECO:0000259" key="11">
    <source>
        <dbReference type="PROSITE" id="PS50198"/>
    </source>
</evidence>
<protein>
    <recommendedName>
        <fullName evidence="1">Parvulin-like PPIase</fullName>
    </recommendedName>
    <alternativeName>
        <fullName evidence="7">Peptidyl-prolyl cis-trans isomerase plp</fullName>
    </alternativeName>
    <alternativeName>
        <fullName evidence="8">Rotamase plp</fullName>
    </alternativeName>
</protein>
<keyword evidence="6 9" id="KW-0413">Isomerase</keyword>
<evidence type="ECO:0000256" key="2">
    <source>
        <dbReference type="ARBA" id="ARBA00022729"/>
    </source>
</evidence>
<evidence type="ECO:0000256" key="8">
    <source>
        <dbReference type="ARBA" id="ARBA00031484"/>
    </source>
</evidence>
<evidence type="ECO:0000256" key="5">
    <source>
        <dbReference type="ARBA" id="ARBA00023186"/>
    </source>
</evidence>
<dbReference type="GO" id="GO:0003755">
    <property type="term" value="F:peptidyl-prolyl cis-trans isomerase activity"/>
    <property type="evidence" value="ECO:0007669"/>
    <property type="project" value="UniProtKB-KW"/>
</dbReference>
<dbReference type="Gene3D" id="1.10.4030.10">
    <property type="entry name" value="Porin chaperone SurA, peptide-binding domain"/>
    <property type="match status" value="1"/>
</dbReference>
<feature type="chain" id="PRO_5035288538" description="Parvulin-like PPIase" evidence="10">
    <location>
        <begin position="41"/>
        <end position="451"/>
    </location>
</feature>
<keyword evidence="5" id="KW-0143">Chaperone</keyword>
<reference evidence="12" key="2">
    <citation type="submission" date="2020-09" db="EMBL/GenBank/DDBJ databases">
        <authorList>
            <person name="Sun Q."/>
            <person name="Zhou Y."/>
        </authorList>
    </citation>
    <scope>NUCLEOTIDE SEQUENCE</scope>
    <source>
        <strain evidence="12">CGMCC 1.14984</strain>
    </source>
</reference>
<name>A0A8J3EQV5_9PROT</name>
<dbReference type="PROSITE" id="PS50198">
    <property type="entry name" value="PPIC_PPIASE_2"/>
    <property type="match status" value="1"/>
</dbReference>
<evidence type="ECO:0000313" key="13">
    <source>
        <dbReference type="Proteomes" id="UP000621856"/>
    </source>
</evidence>
<evidence type="ECO:0000256" key="10">
    <source>
        <dbReference type="SAM" id="SignalP"/>
    </source>
</evidence>
<dbReference type="PANTHER" id="PTHR47637:SF1">
    <property type="entry name" value="CHAPERONE SURA"/>
    <property type="match status" value="1"/>
</dbReference>
<accession>A0A8J3EQV5</accession>
<dbReference type="SUPFAM" id="SSF54534">
    <property type="entry name" value="FKBP-like"/>
    <property type="match status" value="1"/>
</dbReference>
<dbReference type="AlphaFoldDB" id="A0A8J3EQV5"/>
<dbReference type="Pfam" id="PF00639">
    <property type="entry name" value="Rotamase"/>
    <property type="match status" value="1"/>
</dbReference>
<reference evidence="12" key="1">
    <citation type="journal article" date="2014" name="Int. J. Syst. Evol. Microbiol.">
        <title>Complete genome sequence of Corynebacterium casei LMG S-19264T (=DSM 44701T), isolated from a smear-ripened cheese.</title>
        <authorList>
            <consortium name="US DOE Joint Genome Institute (JGI-PGF)"/>
            <person name="Walter F."/>
            <person name="Albersmeier A."/>
            <person name="Kalinowski J."/>
            <person name="Ruckert C."/>
        </authorList>
    </citation>
    <scope>NUCLEOTIDE SEQUENCE</scope>
    <source>
        <strain evidence="12">CGMCC 1.14984</strain>
    </source>
</reference>
<dbReference type="InterPro" id="IPR046357">
    <property type="entry name" value="PPIase_dom_sf"/>
</dbReference>
<dbReference type="PANTHER" id="PTHR47637">
    <property type="entry name" value="CHAPERONE SURA"/>
    <property type="match status" value="1"/>
</dbReference>
<evidence type="ECO:0000256" key="9">
    <source>
        <dbReference type="PROSITE-ProRule" id="PRU00278"/>
    </source>
</evidence>